<dbReference type="RefSeq" id="WP_157539932.1">
    <property type="nucleotide sequence ID" value="NZ_WQLA01000001.1"/>
</dbReference>
<evidence type="ECO:0008006" key="3">
    <source>
        <dbReference type="Google" id="ProtNLM"/>
    </source>
</evidence>
<dbReference type="AlphaFoldDB" id="A0A6I4IPK4"/>
<protein>
    <recommendedName>
        <fullName evidence="3">Nuclear transport factor 2 family protein</fullName>
    </recommendedName>
</protein>
<comment type="caution">
    <text evidence="1">The sequence shown here is derived from an EMBL/GenBank/DDBJ whole genome shotgun (WGS) entry which is preliminary data.</text>
</comment>
<dbReference type="OrthoDB" id="797337at2"/>
<proteinExistence type="predicted"/>
<evidence type="ECO:0000313" key="2">
    <source>
        <dbReference type="Proteomes" id="UP000434850"/>
    </source>
</evidence>
<accession>A0A6I4IPK4</accession>
<dbReference type="EMBL" id="WQLA01000001">
    <property type="protein sequence ID" value="MVN90163.1"/>
    <property type="molecule type" value="Genomic_DNA"/>
</dbReference>
<sequence length="126" mass="14439">MAEKLEFNCTQDDLQNLIKGNTLIADFLNDLFTEPAKYAQMCTALQSYHRNDGGSPEVHSFTIENTAFDANAMLGRFRCRFKVMYHYTCSDVHNTAGDTIDWTFKITHQTLQLTGEEVLERDGDEF</sequence>
<organism evidence="1 2">
    <name type="scientific">Mucilaginibacter aquatilis</name>
    <dbReference type="NCBI Taxonomy" id="1517760"/>
    <lineage>
        <taxon>Bacteria</taxon>
        <taxon>Pseudomonadati</taxon>
        <taxon>Bacteroidota</taxon>
        <taxon>Sphingobacteriia</taxon>
        <taxon>Sphingobacteriales</taxon>
        <taxon>Sphingobacteriaceae</taxon>
        <taxon>Mucilaginibacter</taxon>
    </lineage>
</organism>
<name>A0A6I4IPK4_9SPHI</name>
<evidence type="ECO:0000313" key="1">
    <source>
        <dbReference type="EMBL" id="MVN90163.1"/>
    </source>
</evidence>
<reference evidence="1 2" key="1">
    <citation type="submission" date="2019-12" db="EMBL/GenBank/DDBJ databases">
        <title>Mucilaginibacter sp. HME9299 genome sequencing and assembly.</title>
        <authorList>
            <person name="Kang H."/>
            <person name="Kim H."/>
            <person name="Joh K."/>
        </authorList>
    </citation>
    <scope>NUCLEOTIDE SEQUENCE [LARGE SCALE GENOMIC DNA]</scope>
    <source>
        <strain evidence="1 2">HME9299</strain>
    </source>
</reference>
<keyword evidence="2" id="KW-1185">Reference proteome</keyword>
<dbReference type="Proteomes" id="UP000434850">
    <property type="component" value="Unassembled WGS sequence"/>
</dbReference>
<gene>
    <name evidence="1" type="ORF">GO816_03400</name>
</gene>